<dbReference type="EC" id="3.4.24.70" evidence="8"/>
<evidence type="ECO:0000256" key="9">
    <source>
        <dbReference type="RuleBase" id="RU003435"/>
    </source>
</evidence>
<evidence type="ECO:0000256" key="6">
    <source>
        <dbReference type="ARBA" id="ARBA00023049"/>
    </source>
</evidence>
<comment type="caution">
    <text evidence="12">The sequence shown here is derived from an EMBL/GenBank/DDBJ whole genome shotgun (WGS) entry which is preliminary data.</text>
</comment>
<dbReference type="InterPro" id="IPR045090">
    <property type="entry name" value="Pept_M3A_M3B"/>
</dbReference>
<comment type="similarity">
    <text evidence="1 9">Belongs to the peptidase M3 family.</text>
</comment>
<sequence>MSQDNTLDNPLLADAILPAFSQIRPEHVTPAIDTLLADYREGIDALTAAGGPRDFDGVMLTQERLEQRLARAWSPVSHLHSVADSEALREVYGPAEEKLTDHAIELGQNRELYQVVQALADAPAFAALSRPKRALVEHALRDFKLSGVALEEPARSRYRAIGVELSKLSTEFSNAVLDATDAWHEHITDERDLAGIPESGRAVLRQYAKEQNLDGYLVTLKQPSVQAVLTYADNRGLRERVYWAYQTRASDQGPHAGKYDNGPRIEKIMALRHEAALLLGFGNAVEESLATKMAASPTEVMEFLHDLAQRARPVARKELAALREFASQELKLDNLESWDVGYASEKLRQKNYDLDEEQLKPYFPLPAVIDGLFGLVQKLYGVTLSPRDGVDVWHPEVRYYDMRDADGRVFAGAYVDLYARSGKRGGAWMDVCRARFKDGENEQLPVAFLTCNFAPPTEGRPALLTHDDVLTLFHEFGHGLHHLLTEIALPSIGGIDGVEWDAVELPSQFMENFGWNREALDLFARHWQTGEKLPEELFQRMLAARHFHAGLFLVRQLEFALFDFSLHLEYDPEQGARTLAVLEDVRKQVAVLHPPIWQRFPNSFSHIFAGGYAAGYYSYLWAELLSADAFGEFEEQATTNGSVIDRATGERFRHEILAVGASRPALESFVAFRGRKPEPEALLRSHGLA</sequence>
<evidence type="ECO:0000313" key="13">
    <source>
        <dbReference type="Proteomes" id="UP001620408"/>
    </source>
</evidence>
<dbReference type="InterPro" id="IPR001567">
    <property type="entry name" value="Pept_M3A_M3B_dom"/>
</dbReference>
<evidence type="ECO:0000256" key="2">
    <source>
        <dbReference type="ARBA" id="ARBA00022670"/>
    </source>
</evidence>
<evidence type="ECO:0000313" key="12">
    <source>
        <dbReference type="EMBL" id="MFK2915681.1"/>
    </source>
</evidence>
<accession>A0ABW8K0G3</accession>
<dbReference type="InterPro" id="IPR034005">
    <property type="entry name" value="M3A_DCP"/>
</dbReference>
<dbReference type="SUPFAM" id="SSF55486">
    <property type="entry name" value="Metalloproteases ('zincins'), catalytic domain"/>
    <property type="match status" value="1"/>
</dbReference>
<dbReference type="Gene3D" id="3.40.390.10">
    <property type="entry name" value="Collagenase (Catalytic Domain)"/>
    <property type="match status" value="1"/>
</dbReference>
<dbReference type="Gene3D" id="1.10.1370.10">
    <property type="entry name" value="Neurolysin, domain 3"/>
    <property type="match status" value="1"/>
</dbReference>
<feature type="domain" description="Oligopeptidase A N-terminal" evidence="11">
    <location>
        <begin position="33"/>
        <end position="154"/>
    </location>
</feature>
<dbReference type="Gene3D" id="1.20.1050.40">
    <property type="entry name" value="Endopeptidase. Chain P, domain 1"/>
    <property type="match status" value="1"/>
</dbReference>
<keyword evidence="13" id="KW-1185">Reference proteome</keyword>
<keyword evidence="3 9" id="KW-0479">Metal-binding</keyword>
<dbReference type="Proteomes" id="UP001620408">
    <property type="component" value="Unassembled WGS sequence"/>
</dbReference>
<proteinExistence type="inferred from homology"/>
<dbReference type="EMBL" id="JADIKD010000004">
    <property type="protein sequence ID" value="MFK2915681.1"/>
    <property type="molecule type" value="Genomic_DNA"/>
</dbReference>
<evidence type="ECO:0000259" key="10">
    <source>
        <dbReference type="Pfam" id="PF01432"/>
    </source>
</evidence>
<dbReference type="InterPro" id="IPR024080">
    <property type="entry name" value="Neurolysin/TOP_N"/>
</dbReference>
<comment type="cofactor">
    <cofactor evidence="9">
        <name>Zn(2+)</name>
        <dbReference type="ChEBI" id="CHEBI:29105"/>
    </cofactor>
    <text evidence="9">Binds 1 zinc ion.</text>
</comment>
<evidence type="ECO:0000256" key="4">
    <source>
        <dbReference type="ARBA" id="ARBA00022801"/>
    </source>
</evidence>
<evidence type="ECO:0000256" key="8">
    <source>
        <dbReference type="ARBA" id="ARBA00026100"/>
    </source>
</evidence>
<reference evidence="12 13" key="1">
    <citation type="submission" date="2020-10" db="EMBL/GenBank/DDBJ databases">
        <title>Phylogeny of dyella-like bacteria.</title>
        <authorList>
            <person name="Fu J."/>
        </authorList>
    </citation>
    <scope>NUCLEOTIDE SEQUENCE [LARGE SCALE GENOMIC DNA]</scope>
    <source>
        <strain evidence="12 13">BB4</strain>
    </source>
</reference>
<gene>
    <name evidence="12" type="ORF">ISS97_00285</name>
</gene>
<dbReference type="Pfam" id="PF19310">
    <property type="entry name" value="TOP_N"/>
    <property type="match status" value="1"/>
</dbReference>
<dbReference type="PANTHER" id="PTHR43660">
    <property type="entry name" value="DIPEPTIDYL CARBOXYPEPTIDASE"/>
    <property type="match status" value="1"/>
</dbReference>
<dbReference type="CDD" id="cd06456">
    <property type="entry name" value="M3A_DCP"/>
    <property type="match status" value="1"/>
</dbReference>
<evidence type="ECO:0000256" key="3">
    <source>
        <dbReference type="ARBA" id="ARBA00022723"/>
    </source>
</evidence>
<dbReference type="RefSeq" id="WP_379987370.1">
    <property type="nucleotide sequence ID" value="NZ_JADIKD010000004.1"/>
</dbReference>
<feature type="domain" description="Peptidase M3A/M3B catalytic" evidence="10">
    <location>
        <begin position="228"/>
        <end position="687"/>
    </location>
</feature>
<name>A0ABW8K0G3_9GAMM</name>
<keyword evidence="2 9" id="KW-0645">Protease</keyword>
<keyword evidence="5 9" id="KW-0862">Zinc</keyword>
<evidence type="ECO:0000256" key="1">
    <source>
        <dbReference type="ARBA" id="ARBA00006040"/>
    </source>
</evidence>
<evidence type="ECO:0000256" key="7">
    <source>
        <dbReference type="ARBA" id="ARBA00024603"/>
    </source>
</evidence>
<keyword evidence="4 9" id="KW-0378">Hydrolase</keyword>
<dbReference type="InterPro" id="IPR024077">
    <property type="entry name" value="Neurolysin/TOP_dom2"/>
</dbReference>
<dbReference type="InterPro" id="IPR045666">
    <property type="entry name" value="OpdA_N"/>
</dbReference>
<dbReference type="InterPro" id="IPR024079">
    <property type="entry name" value="MetalloPept_cat_dom_sf"/>
</dbReference>
<protein>
    <recommendedName>
        <fullName evidence="8">oligopeptidase A</fullName>
        <ecNumber evidence="8">3.4.24.70</ecNumber>
    </recommendedName>
</protein>
<evidence type="ECO:0000259" key="11">
    <source>
        <dbReference type="Pfam" id="PF19310"/>
    </source>
</evidence>
<dbReference type="Pfam" id="PF01432">
    <property type="entry name" value="Peptidase_M3"/>
    <property type="match status" value="1"/>
</dbReference>
<organism evidence="12 13">
    <name type="scientific">Dyella koreensis</name>
    <dbReference type="NCBI Taxonomy" id="311235"/>
    <lineage>
        <taxon>Bacteria</taxon>
        <taxon>Pseudomonadati</taxon>
        <taxon>Pseudomonadota</taxon>
        <taxon>Gammaproteobacteria</taxon>
        <taxon>Lysobacterales</taxon>
        <taxon>Rhodanobacteraceae</taxon>
        <taxon>Dyella</taxon>
    </lineage>
</organism>
<evidence type="ECO:0000256" key="5">
    <source>
        <dbReference type="ARBA" id="ARBA00022833"/>
    </source>
</evidence>
<keyword evidence="6 9" id="KW-0482">Metalloprotease</keyword>
<comment type="catalytic activity">
    <reaction evidence="7">
        <text>Hydrolysis of oligopeptides, with broad specificity. Gly or Ala commonly occur as P1 or P1' residues, but more distant residues are also important, as is shown by the fact that Z-Gly-Pro-Gly-|-Gly-Pro-Ala is cleaved, but not Z-(Gly)(5).</text>
        <dbReference type="EC" id="3.4.24.70"/>
    </reaction>
</comment>
<dbReference type="PANTHER" id="PTHR43660:SF1">
    <property type="entry name" value="DIPEPTIDYL CARBOXYPEPTIDASE"/>
    <property type="match status" value="1"/>
</dbReference>